<dbReference type="Gene3D" id="2.40.30.170">
    <property type="match status" value="1"/>
</dbReference>
<dbReference type="SUPFAM" id="SSF111369">
    <property type="entry name" value="HlyD-like secretion proteins"/>
    <property type="match status" value="1"/>
</dbReference>
<protein>
    <submittedName>
        <fullName evidence="7">Efflux RND transporter periplasmic adaptor subunit</fullName>
    </submittedName>
</protein>
<evidence type="ECO:0000259" key="4">
    <source>
        <dbReference type="Pfam" id="PF25876"/>
    </source>
</evidence>
<evidence type="ECO:0000313" key="8">
    <source>
        <dbReference type="Proteomes" id="UP001151133"/>
    </source>
</evidence>
<dbReference type="Gene3D" id="2.40.420.20">
    <property type="match status" value="1"/>
</dbReference>
<evidence type="ECO:0000313" key="7">
    <source>
        <dbReference type="EMBL" id="MCV9933741.1"/>
    </source>
</evidence>
<keyword evidence="3" id="KW-0472">Membrane</keyword>
<dbReference type="RefSeq" id="WP_264287946.1">
    <property type="nucleotide sequence ID" value="NZ_JAOZEV010000013.1"/>
</dbReference>
<dbReference type="Pfam" id="PF25954">
    <property type="entry name" value="Beta-barrel_RND_2"/>
    <property type="match status" value="1"/>
</dbReference>
<dbReference type="Pfam" id="PF25989">
    <property type="entry name" value="YknX_C"/>
    <property type="match status" value="1"/>
</dbReference>
<dbReference type="PANTHER" id="PTHR30469">
    <property type="entry name" value="MULTIDRUG RESISTANCE PROTEIN MDTA"/>
    <property type="match status" value="1"/>
</dbReference>
<dbReference type="Pfam" id="PF25876">
    <property type="entry name" value="HH_MFP_RND"/>
    <property type="match status" value="1"/>
</dbReference>
<gene>
    <name evidence="7" type="ORF">OIU80_15775</name>
</gene>
<evidence type="ECO:0000256" key="3">
    <source>
        <dbReference type="SAM" id="Phobius"/>
    </source>
</evidence>
<evidence type="ECO:0000256" key="1">
    <source>
        <dbReference type="ARBA" id="ARBA00009477"/>
    </source>
</evidence>
<feature type="domain" description="YknX-like C-terminal permuted SH3-like" evidence="6">
    <location>
        <begin position="288"/>
        <end position="354"/>
    </location>
</feature>
<keyword evidence="2" id="KW-0175">Coiled coil</keyword>
<feature type="transmembrane region" description="Helical" evidence="3">
    <location>
        <begin position="6"/>
        <end position="24"/>
    </location>
</feature>
<evidence type="ECO:0000259" key="5">
    <source>
        <dbReference type="Pfam" id="PF25954"/>
    </source>
</evidence>
<comment type="caution">
    <text evidence="7">The sequence shown here is derived from an EMBL/GenBank/DDBJ whole genome shotgun (WGS) entry which is preliminary data.</text>
</comment>
<sequence length="356" mass="38340">MKKTIIITIVVIIGALALIGFILTKNKEENKAKTDIVAEKNAAVSVKVSTVKTEEVSLDFVANGNFQPIQELTFSAEKSGKVITVLAKEGDYVKVGQTLLTVRGDVINVNAQAAQAAYQNAKADYMRYENAFKTDGVTRQQLDQAKLALTNAEANLKQANINVGDTKVKAPINGFINKKYIEPGSILAGMPATALFDIVNVSKLKLVVTVNENQVTSLKLGNTIKVTASVYPDKVFSGKITFIAAKADESLNFPVEIEITNNINNDLKAGMYGTANFASNQQNQNLMVVPRYAFVGSVSSNQIFVVENGTAKLKKVTAGRILGDKVEIINGLSDGQIVIVTGQINLQDGDKVEIIK</sequence>
<proteinExistence type="inferred from homology"/>
<dbReference type="Gene3D" id="1.10.287.470">
    <property type="entry name" value="Helix hairpin bin"/>
    <property type="match status" value="1"/>
</dbReference>
<accession>A0A9X2ZRS2</accession>
<name>A0A9X2ZRS2_9FLAO</name>
<evidence type="ECO:0000256" key="2">
    <source>
        <dbReference type="SAM" id="Coils"/>
    </source>
</evidence>
<dbReference type="EMBL" id="JAOZEV010000013">
    <property type="protein sequence ID" value="MCV9933741.1"/>
    <property type="molecule type" value="Genomic_DNA"/>
</dbReference>
<feature type="domain" description="CusB-like beta-barrel" evidence="5">
    <location>
        <begin position="206"/>
        <end position="280"/>
    </location>
</feature>
<dbReference type="InterPro" id="IPR006143">
    <property type="entry name" value="RND_pump_MFP"/>
</dbReference>
<keyword evidence="8" id="KW-1185">Reference proteome</keyword>
<keyword evidence="3" id="KW-1133">Transmembrane helix</keyword>
<reference evidence="7" key="1">
    <citation type="submission" date="2022-10" db="EMBL/GenBank/DDBJ databases">
        <title>Two novel species of Flavobacterium.</title>
        <authorList>
            <person name="Liu Q."/>
            <person name="Xin Y.-H."/>
        </authorList>
    </citation>
    <scope>NUCLEOTIDE SEQUENCE</scope>
    <source>
        <strain evidence="7">LS1R47</strain>
    </source>
</reference>
<feature type="domain" description="Multidrug resistance protein MdtA-like alpha-helical hairpin" evidence="4">
    <location>
        <begin position="112"/>
        <end position="160"/>
    </location>
</feature>
<dbReference type="NCBIfam" id="TIGR01730">
    <property type="entry name" value="RND_mfp"/>
    <property type="match status" value="1"/>
</dbReference>
<dbReference type="GO" id="GO:1990281">
    <property type="term" value="C:efflux pump complex"/>
    <property type="evidence" value="ECO:0007669"/>
    <property type="project" value="TreeGrafter"/>
</dbReference>
<dbReference type="InterPro" id="IPR058792">
    <property type="entry name" value="Beta-barrel_RND_2"/>
</dbReference>
<comment type="similarity">
    <text evidence="1">Belongs to the membrane fusion protein (MFP) (TC 8.A.1) family.</text>
</comment>
<dbReference type="InterPro" id="IPR058637">
    <property type="entry name" value="YknX-like_C"/>
</dbReference>
<feature type="coiled-coil region" evidence="2">
    <location>
        <begin position="111"/>
        <end position="162"/>
    </location>
</feature>
<dbReference type="Gene3D" id="2.40.50.100">
    <property type="match status" value="1"/>
</dbReference>
<evidence type="ECO:0000259" key="6">
    <source>
        <dbReference type="Pfam" id="PF25989"/>
    </source>
</evidence>
<dbReference type="Proteomes" id="UP001151133">
    <property type="component" value="Unassembled WGS sequence"/>
</dbReference>
<keyword evidence="3" id="KW-0812">Transmembrane</keyword>
<dbReference type="AlphaFoldDB" id="A0A9X2ZRS2"/>
<organism evidence="7 8">
    <name type="scientific">Flavobacterium frigoritolerans</name>
    <dbReference type="NCBI Taxonomy" id="2987686"/>
    <lineage>
        <taxon>Bacteria</taxon>
        <taxon>Pseudomonadati</taxon>
        <taxon>Bacteroidota</taxon>
        <taxon>Flavobacteriia</taxon>
        <taxon>Flavobacteriales</taxon>
        <taxon>Flavobacteriaceae</taxon>
        <taxon>Flavobacterium</taxon>
    </lineage>
</organism>
<dbReference type="InterPro" id="IPR058624">
    <property type="entry name" value="MdtA-like_HH"/>
</dbReference>
<dbReference type="GO" id="GO:0015562">
    <property type="term" value="F:efflux transmembrane transporter activity"/>
    <property type="evidence" value="ECO:0007669"/>
    <property type="project" value="TreeGrafter"/>
</dbReference>